<dbReference type="AlphaFoldDB" id="A0A2T4J599"/>
<reference evidence="5 6" key="1">
    <citation type="submission" date="2018-03" db="EMBL/GenBank/DDBJ databases">
        <title>Rhodobacter veldkampii.</title>
        <authorList>
            <person name="Meyer T.E."/>
            <person name="Miller S."/>
            <person name="Lodha T."/>
            <person name="Gandham S."/>
            <person name="Chintalapati S."/>
            <person name="Chintalapati V.R."/>
        </authorList>
    </citation>
    <scope>NUCLEOTIDE SEQUENCE [LARGE SCALE GENOMIC DNA]</scope>
    <source>
        <strain evidence="5 6">DSM 11550</strain>
    </source>
</reference>
<evidence type="ECO:0000256" key="1">
    <source>
        <dbReference type="ARBA" id="ARBA00010638"/>
    </source>
</evidence>
<dbReference type="GO" id="GO:0030272">
    <property type="term" value="F:5-formyltetrahydrofolate cyclo-ligase activity"/>
    <property type="evidence" value="ECO:0007669"/>
    <property type="project" value="UniProtKB-EC"/>
</dbReference>
<keyword evidence="3 4" id="KW-0067">ATP-binding</keyword>
<dbReference type="OrthoDB" id="9801938at2"/>
<name>A0A2T4J599_9RHOB</name>
<accession>A0A2T4J599</accession>
<comment type="caution">
    <text evidence="5">The sequence shown here is derived from an EMBL/GenBank/DDBJ whole genome shotgun (WGS) entry which is preliminary data.</text>
</comment>
<dbReference type="NCBIfam" id="TIGR02727">
    <property type="entry name" value="MTHFS_bact"/>
    <property type="match status" value="1"/>
</dbReference>
<evidence type="ECO:0000256" key="3">
    <source>
        <dbReference type="ARBA" id="ARBA00022840"/>
    </source>
</evidence>
<evidence type="ECO:0000313" key="5">
    <source>
        <dbReference type="EMBL" id="PTE13033.1"/>
    </source>
</evidence>
<evidence type="ECO:0000256" key="2">
    <source>
        <dbReference type="ARBA" id="ARBA00022741"/>
    </source>
</evidence>
<dbReference type="Pfam" id="PF01812">
    <property type="entry name" value="5-FTHF_cyc-lig"/>
    <property type="match status" value="1"/>
</dbReference>
<sequence>MSEPGPFASSPCMACEIAPDYFDPLAVDQEQARDVARWRKAERARLLADRQALSVSQRRAAADMIAARVDTLLAERFPSVDGLTLSAWWPIKAELNLRSWLESLLARGARVTLPVVTAPSAPLAFRLWTPDCRMVQGFWKIPVPADGPEVVPDLTLAPLVGWDPAGFRLGYGGGYFDRTLAVLSPRPMTIGIGLQSARLATIFPQPHDIALDVILTEAGVQYEQKDA</sequence>
<gene>
    <name evidence="5" type="ORF">C5F46_15940</name>
</gene>
<keyword evidence="4" id="KW-0460">Magnesium</keyword>
<dbReference type="EMBL" id="PZKF01000094">
    <property type="protein sequence ID" value="PTE13033.1"/>
    <property type="molecule type" value="Genomic_DNA"/>
</dbReference>
<organism evidence="5 6">
    <name type="scientific">Phaeovulum veldkampii DSM 11550</name>
    <dbReference type="NCBI Taxonomy" id="1185920"/>
    <lineage>
        <taxon>Bacteria</taxon>
        <taxon>Pseudomonadati</taxon>
        <taxon>Pseudomonadota</taxon>
        <taxon>Alphaproteobacteria</taxon>
        <taxon>Rhodobacterales</taxon>
        <taxon>Paracoccaceae</taxon>
        <taxon>Phaeovulum</taxon>
    </lineage>
</organism>
<evidence type="ECO:0000313" key="6">
    <source>
        <dbReference type="Proteomes" id="UP000241899"/>
    </source>
</evidence>
<dbReference type="GO" id="GO:0046872">
    <property type="term" value="F:metal ion binding"/>
    <property type="evidence" value="ECO:0007669"/>
    <property type="project" value="UniProtKB-KW"/>
</dbReference>
<keyword evidence="2 4" id="KW-0547">Nucleotide-binding</keyword>
<dbReference type="InterPro" id="IPR037171">
    <property type="entry name" value="NagB/RpiA_transferase-like"/>
</dbReference>
<proteinExistence type="inferred from homology"/>
<dbReference type="SUPFAM" id="SSF100950">
    <property type="entry name" value="NagB/RpiA/CoA transferase-like"/>
    <property type="match status" value="1"/>
</dbReference>
<keyword evidence="6" id="KW-1185">Reference proteome</keyword>
<keyword evidence="4" id="KW-0479">Metal-binding</keyword>
<dbReference type="RefSeq" id="WP_107326283.1">
    <property type="nucleotide sequence ID" value="NZ_NHSP01000035.1"/>
</dbReference>
<comment type="catalytic activity">
    <reaction evidence="4">
        <text>(6S)-5-formyl-5,6,7,8-tetrahydrofolate + ATP = (6R)-5,10-methenyltetrahydrofolate + ADP + phosphate</text>
        <dbReference type="Rhea" id="RHEA:10488"/>
        <dbReference type="ChEBI" id="CHEBI:30616"/>
        <dbReference type="ChEBI" id="CHEBI:43474"/>
        <dbReference type="ChEBI" id="CHEBI:57455"/>
        <dbReference type="ChEBI" id="CHEBI:57457"/>
        <dbReference type="ChEBI" id="CHEBI:456216"/>
        <dbReference type="EC" id="6.3.3.2"/>
    </reaction>
</comment>
<dbReference type="PANTHER" id="PTHR23407:SF1">
    <property type="entry name" value="5-FORMYLTETRAHYDROFOLATE CYCLO-LIGASE"/>
    <property type="match status" value="1"/>
</dbReference>
<comment type="similarity">
    <text evidence="1 4">Belongs to the 5-formyltetrahydrofolate cyclo-ligase family.</text>
</comment>
<dbReference type="InterPro" id="IPR002698">
    <property type="entry name" value="FTHF_cligase"/>
</dbReference>
<dbReference type="InterPro" id="IPR024185">
    <property type="entry name" value="FTHF_cligase-like_sf"/>
</dbReference>
<dbReference type="Proteomes" id="UP000241899">
    <property type="component" value="Unassembled WGS sequence"/>
</dbReference>
<comment type="cofactor">
    <cofactor evidence="4">
        <name>Mg(2+)</name>
        <dbReference type="ChEBI" id="CHEBI:18420"/>
    </cofactor>
</comment>
<dbReference type="GO" id="GO:0035999">
    <property type="term" value="P:tetrahydrofolate interconversion"/>
    <property type="evidence" value="ECO:0007669"/>
    <property type="project" value="TreeGrafter"/>
</dbReference>
<protein>
    <recommendedName>
        <fullName evidence="4">5-formyltetrahydrofolate cyclo-ligase</fullName>
        <ecNumber evidence="4">6.3.3.2</ecNumber>
    </recommendedName>
</protein>
<dbReference type="GO" id="GO:0005524">
    <property type="term" value="F:ATP binding"/>
    <property type="evidence" value="ECO:0007669"/>
    <property type="project" value="UniProtKB-KW"/>
</dbReference>
<dbReference type="PANTHER" id="PTHR23407">
    <property type="entry name" value="ATPASE INHIBITOR/5-FORMYLTETRAHYDROFOLATE CYCLO-LIGASE"/>
    <property type="match status" value="1"/>
</dbReference>
<dbReference type="EC" id="6.3.3.2" evidence="4"/>
<keyword evidence="5" id="KW-0436">Ligase</keyword>
<evidence type="ECO:0000256" key="4">
    <source>
        <dbReference type="RuleBase" id="RU361279"/>
    </source>
</evidence>
<dbReference type="Gene3D" id="3.40.50.10420">
    <property type="entry name" value="NagB/RpiA/CoA transferase-like"/>
    <property type="match status" value="1"/>
</dbReference>
<dbReference type="GO" id="GO:0009396">
    <property type="term" value="P:folic acid-containing compound biosynthetic process"/>
    <property type="evidence" value="ECO:0007669"/>
    <property type="project" value="TreeGrafter"/>
</dbReference>